<comment type="caution">
    <text evidence="1">The sequence shown here is derived from an EMBL/GenBank/DDBJ whole genome shotgun (WGS) entry which is preliminary data.</text>
</comment>
<protein>
    <submittedName>
        <fullName evidence="1">Uncharacterized protein</fullName>
    </submittedName>
</protein>
<keyword evidence="2" id="KW-1185">Reference proteome</keyword>
<dbReference type="InParanoid" id="A0A0V0Z1J0"/>
<proteinExistence type="predicted"/>
<gene>
    <name evidence="1" type="ORF">T01_7137</name>
</gene>
<evidence type="ECO:0000313" key="2">
    <source>
        <dbReference type="Proteomes" id="UP000054776"/>
    </source>
</evidence>
<name>A0A0V0Z1J0_TRISP</name>
<dbReference type="STRING" id="6334.A0A0V0Z1J0"/>
<accession>A0A0V0Z1J0</accession>
<dbReference type="AlphaFoldDB" id="A0A0V0Z1J0"/>
<dbReference type="Proteomes" id="UP000054776">
    <property type="component" value="Unassembled WGS sequence"/>
</dbReference>
<reference evidence="1 2" key="1">
    <citation type="submission" date="2015-01" db="EMBL/GenBank/DDBJ databases">
        <title>Evolution of Trichinella species and genotypes.</title>
        <authorList>
            <person name="Korhonen P.K."/>
            <person name="Edoardo P."/>
            <person name="Giuseppe L.R."/>
            <person name="Gasser R.B."/>
        </authorList>
    </citation>
    <scope>NUCLEOTIDE SEQUENCE [LARGE SCALE GENOMIC DNA]</scope>
    <source>
        <strain evidence="1">ISS3</strain>
    </source>
</reference>
<evidence type="ECO:0000313" key="1">
    <source>
        <dbReference type="EMBL" id="KRY06404.1"/>
    </source>
</evidence>
<sequence>MVFVALEYASIFEHLCFTAITQLIRQRTDPKAAQLFRLIQAENVVAQSEYFVQVGT</sequence>
<organism evidence="1 2">
    <name type="scientific">Trichinella spiralis</name>
    <name type="common">Trichina worm</name>
    <dbReference type="NCBI Taxonomy" id="6334"/>
    <lineage>
        <taxon>Eukaryota</taxon>
        <taxon>Metazoa</taxon>
        <taxon>Ecdysozoa</taxon>
        <taxon>Nematoda</taxon>
        <taxon>Enoplea</taxon>
        <taxon>Dorylaimia</taxon>
        <taxon>Trichinellida</taxon>
        <taxon>Trichinellidae</taxon>
        <taxon>Trichinella</taxon>
    </lineage>
</organism>
<dbReference type="EMBL" id="JYDH01003141">
    <property type="protein sequence ID" value="KRY06404.1"/>
    <property type="molecule type" value="Genomic_DNA"/>
</dbReference>